<protein>
    <submittedName>
        <fullName evidence="2">Uncharacterized protein</fullName>
    </submittedName>
</protein>
<name>A0A482XC91_LAOST</name>
<comment type="caution">
    <text evidence="2">The sequence shown here is derived from an EMBL/GenBank/DDBJ whole genome shotgun (WGS) entry which is preliminary data.</text>
</comment>
<keyword evidence="3" id="KW-1185">Reference proteome</keyword>
<feature type="compositionally biased region" description="Polar residues" evidence="1">
    <location>
        <begin position="24"/>
        <end position="51"/>
    </location>
</feature>
<gene>
    <name evidence="2" type="ORF">LSTR_LSTR001570</name>
</gene>
<feature type="region of interest" description="Disordered" evidence="1">
    <location>
        <begin position="1"/>
        <end position="60"/>
    </location>
</feature>
<proteinExistence type="predicted"/>
<dbReference type="EMBL" id="QKKF02012754">
    <property type="protein sequence ID" value="RZF43309.1"/>
    <property type="molecule type" value="Genomic_DNA"/>
</dbReference>
<reference evidence="2 3" key="1">
    <citation type="journal article" date="2017" name="Gigascience">
        <title>Genome sequence of the small brown planthopper, Laodelphax striatellus.</title>
        <authorList>
            <person name="Zhu J."/>
            <person name="Jiang F."/>
            <person name="Wang X."/>
            <person name="Yang P."/>
            <person name="Bao Y."/>
            <person name="Zhao W."/>
            <person name="Wang W."/>
            <person name="Lu H."/>
            <person name="Wang Q."/>
            <person name="Cui N."/>
            <person name="Li J."/>
            <person name="Chen X."/>
            <person name="Luo L."/>
            <person name="Yu J."/>
            <person name="Kang L."/>
            <person name="Cui F."/>
        </authorList>
    </citation>
    <scope>NUCLEOTIDE SEQUENCE [LARGE SCALE GENOMIC DNA]</scope>
    <source>
        <strain evidence="2">Lst14</strain>
    </source>
</reference>
<dbReference type="Proteomes" id="UP000291343">
    <property type="component" value="Unassembled WGS sequence"/>
</dbReference>
<feature type="compositionally biased region" description="Low complexity" evidence="1">
    <location>
        <begin position="14"/>
        <end position="23"/>
    </location>
</feature>
<dbReference type="AlphaFoldDB" id="A0A482XC91"/>
<evidence type="ECO:0000256" key="1">
    <source>
        <dbReference type="SAM" id="MobiDB-lite"/>
    </source>
</evidence>
<organism evidence="2 3">
    <name type="scientific">Laodelphax striatellus</name>
    <name type="common">Small brown planthopper</name>
    <name type="synonym">Delphax striatella</name>
    <dbReference type="NCBI Taxonomy" id="195883"/>
    <lineage>
        <taxon>Eukaryota</taxon>
        <taxon>Metazoa</taxon>
        <taxon>Ecdysozoa</taxon>
        <taxon>Arthropoda</taxon>
        <taxon>Hexapoda</taxon>
        <taxon>Insecta</taxon>
        <taxon>Pterygota</taxon>
        <taxon>Neoptera</taxon>
        <taxon>Paraneoptera</taxon>
        <taxon>Hemiptera</taxon>
        <taxon>Auchenorrhyncha</taxon>
        <taxon>Fulgoroidea</taxon>
        <taxon>Delphacidae</taxon>
        <taxon>Criomorphinae</taxon>
        <taxon>Laodelphax</taxon>
    </lineage>
</organism>
<sequence>MASHRQKKLDTEESVVVEVSNSVQKNDSQSNSSANLVKQSEQQAPDQSSEPAANVDEGLSKLHSKRAAEFKTIGLLRVLHTLARKG</sequence>
<evidence type="ECO:0000313" key="3">
    <source>
        <dbReference type="Proteomes" id="UP000291343"/>
    </source>
</evidence>
<dbReference type="InParanoid" id="A0A482XC91"/>
<evidence type="ECO:0000313" key="2">
    <source>
        <dbReference type="EMBL" id="RZF43309.1"/>
    </source>
</evidence>
<accession>A0A482XC91</accession>